<reference evidence="2" key="1">
    <citation type="journal article" date="2013" name="Genome Announc.">
        <title>Draft Genome Sequence of the Dimorphic Prosthecate Bacterium Brevundimonas abyssalis TAR-001T.</title>
        <authorList>
            <person name="Tsubouchi T."/>
            <person name="Nishi S."/>
            <person name="Usui K."/>
            <person name="Shimane Y."/>
            <person name="Takaki Y."/>
            <person name="Maruyama T."/>
            <person name="Hatada Y."/>
        </authorList>
    </citation>
    <scope>NUCLEOTIDE SEQUENCE [LARGE SCALE GENOMIC DNA]</scope>
    <source>
        <strain evidence="2">TAR-001</strain>
    </source>
</reference>
<evidence type="ECO:0000313" key="2">
    <source>
        <dbReference type="Proteomes" id="UP000016569"/>
    </source>
</evidence>
<dbReference type="AlphaFoldDB" id="A0A8E0KKL2"/>
<keyword evidence="2" id="KW-1185">Reference proteome</keyword>
<proteinExistence type="predicted"/>
<dbReference type="Proteomes" id="UP000016569">
    <property type="component" value="Unassembled WGS sequence"/>
</dbReference>
<protein>
    <submittedName>
        <fullName evidence="1">Uncharacterized protein</fullName>
    </submittedName>
</protein>
<dbReference type="RefSeq" id="WP_021696651.1">
    <property type="nucleotide sequence ID" value="NZ_BATC01000008.1"/>
</dbReference>
<sequence>MHTLLVLFAALWTSQPELSPPTLEQAQTWPAIHEDTVYVSRHGPLLEGADMTVAVWLVRLPRPEHAATLPVQFYRYEVLCRPAAMRRRENLRVLPGETELGAGLAAPAAELQYLGHQTPEARNLYEAICTE</sequence>
<evidence type="ECO:0000313" key="1">
    <source>
        <dbReference type="EMBL" id="GAD58555.1"/>
    </source>
</evidence>
<name>A0A8E0KKL2_9CAUL</name>
<gene>
    <name evidence="1" type="ORF">MBEBAB_0805</name>
</gene>
<accession>A0A8E0KKL2</accession>
<dbReference type="EMBL" id="BATC01000008">
    <property type="protein sequence ID" value="GAD58555.1"/>
    <property type="molecule type" value="Genomic_DNA"/>
</dbReference>
<comment type="caution">
    <text evidence="1">The sequence shown here is derived from an EMBL/GenBank/DDBJ whole genome shotgun (WGS) entry which is preliminary data.</text>
</comment>
<organism evidence="1 2">
    <name type="scientific">Brevundimonas abyssalis TAR-001</name>
    <dbReference type="NCBI Taxonomy" id="1391729"/>
    <lineage>
        <taxon>Bacteria</taxon>
        <taxon>Pseudomonadati</taxon>
        <taxon>Pseudomonadota</taxon>
        <taxon>Alphaproteobacteria</taxon>
        <taxon>Caulobacterales</taxon>
        <taxon>Caulobacteraceae</taxon>
        <taxon>Brevundimonas</taxon>
    </lineage>
</organism>